<dbReference type="KEGG" id="vg:30308321"/>
<keyword evidence="3" id="KW-1185">Reference proteome</keyword>
<dbReference type="Proteomes" id="UP000203902">
    <property type="component" value="Segment"/>
</dbReference>
<sequence length="51" mass="5976">MGLLSESDYTHAIQALEYYLEVWGSQLSDVEYMEKEALLRWLYISKSKLSS</sequence>
<accession>A0A1D8KTY4</accession>
<dbReference type="GeneID" id="30308321"/>
<organism evidence="1 3">
    <name type="scientific">Synechococcus phage S-CAM7</name>
    <dbReference type="NCBI Taxonomy" id="1883368"/>
    <lineage>
        <taxon>Viruses</taxon>
        <taxon>Duplodnaviria</taxon>
        <taxon>Heunggongvirae</taxon>
        <taxon>Uroviricota</taxon>
        <taxon>Caudoviricetes</taxon>
        <taxon>Pantevenvirales</taxon>
        <taxon>Kyanoviridae</taxon>
        <taxon>Mazuvirus</taxon>
        <taxon>Mazuvirus scam7</taxon>
    </lineage>
</organism>
<reference evidence="3 4" key="1">
    <citation type="journal article" date="2016" name="Virology">
        <title>The genomic content and context of auxiliary metabolic genes in marine cyanomyoviruses.</title>
        <authorList>
            <person name="Crummett L.T."/>
            <person name="Puxty R.J."/>
            <person name="Weihe C."/>
            <person name="Marston M.F."/>
            <person name="Martiny J.B."/>
        </authorList>
    </citation>
    <scope>NUCLEOTIDE SEQUENCE [LARGE SCALE GENOMIC DNA]</scope>
    <source>
        <strain evidence="1">0910CC49</strain>
        <strain evidence="2">0910SB42</strain>
    </source>
</reference>
<evidence type="ECO:0000313" key="4">
    <source>
        <dbReference type="Proteomes" id="UP000226384"/>
    </source>
</evidence>
<evidence type="ECO:0000313" key="3">
    <source>
        <dbReference type="Proteomes" id="UP000203902"/>
    </source>
</evidence>
<protein>
    <submittedName>
        <fullName evidence="1">Uncharacterized protein</fullName>
    </submittedName>
</protein>
<gene>
    <name evidence="1" type="ORF">C490910_191</name>
    <name evidence="2" type="ORF">S420910_190</name>
</gene>
<evidence type="ECO:0000313" key="1">
    <source>
        <dbReference type="EMBL" id="AOV62115.1"/>
    </source>
</evidence>
<dbReference type="EMBL" id="KU686212">
    <property type="protein sequence ID" value="AOV62115.1"/>
    <property type="molecule type" value="Genomic_DNA"/>
</dbReference>
<dbReference type="EMBL" id="KU686213">
    <property type="protein sequence ID" value="AOV62378.1"/>
    <property type="molecule type" value="Genomic_DNA"/>
</dbReference>
<proteinExistence type="predicted"/>
<name>A0A1D8KTY4_9CAUD</name>
<evidence type="ECO:0000313" key="2">
    <source>
        <dbReference type="EMBL" id="AOV62378.1"/>
    </source>
</evidence>
<dbReference type="RefSeq" id="YP_009323124.1">
    <property type="nucleotide sequence ID" value="NC_031927.1"/>
</dbReference>
<dbReference type="Proteomes" id="UP000226384">
    <property type="component" value="Segment"/>
</dbReference>